<dbReference type="AlphaFoldDB" id="A0A7J7KKB2"/>
<keyword evidence="1" id="KW-1133">Transmembrane helix</keyword>
<dbReference type="Proteomes" id="UP000593567">
    <property type="component" value="Unassembled WGS sequence"/>
</dbReference>
<comment type="caution">
    <text evidence="2">The sequence shown here is derived from an EMBL/GenBank/DDBJ whole genome shotgun (WGS) entry which is preliminary data.</text>
</comment>
<accession>A0A7J7KKB2</accession>
<reference evidence="2" key="1">
    <citation type="submission" date="2020-06" db="EMBL/GenBank/DDBJ databases">
        <title>Draft genome of Bugula neritina, a colonial animal packing powerful symbionts and potential medicines.</title>
        <authorList>
            <person name="Rayko M."/>
        </authorList>
    </citation>
    <scope>NUCLEOTIDE SEQUENCE [LARGE SCALE GENOMIC DNA]</scope>
    <source>
        <strain evidence="2">Kwan_BN1</strain>
    </source>
</reference>
<feature type="transmembrane region" description="Helical" evidence="1">
    <location>
        <begin position="45"/>
        <end position="65"/>
    </location>
</feature>
<proteinExistence type="predicted"/>
<evidence type="ECO:0000313" key="2">
    <source>
        <dbReference type="EMBL" id="KAF6037776.1"/>
    </source>
</evidence>
<dbReference type="OrthoDB" id="1483400at2759"/>
<gene>
    <name evidence="2" type="ORF">EB796_003915</name>
</gene>
<dbReference type="EMBL" id="VXIV02000519">
    <property type="protein sequence ID" value="KAF6037776.1"/>
    <property type="molecule type" value="Genomic_DNA"/>
</dbReference>
<protein>
    <submittedName>
        <fullName evidence="2">GlcT-1</fullName>
    </submittedName>
</protein>
<evidence type="ECO:0000256" key="1">
    <source>
        <dbReference type="SAM" id="Phobius"/>
    </source>
</evidence>
<keyword evidence="1" id="KW-0812">Transmembrane</keyword>
<keyword evidence="1" id="KW-0472">Membrane</keyword>
<sequence>MLRWMYLRSTQLPMLLVLEPIQEHIYLAPLTSLALYYMFNIMPYIFIPAHFLVWIIADYILLTIVQGKRPTFSICSFVRAWVFRELSPLYLLPRLLKQRDIIWAGKKFRVHYGGVAERVADSKQCHM</sequence>
<organism evidence="2 3">
    <name type="scientific">Bugula neritina</name>
    <name type="common">Brown bryozoan</name>
    <name type="synonym">Sertularia neritina</name>
    <dbReference type="NCBI Taxonomy" id="10212"/>
    <lineage>
        <taxon>Eukaryota</taxon>
        <taxon>Metazoa</taxon>
        <taxon>Spiralia</taxon>
        <taxon>Lophotrochozoa</taxon>
        <taxon>Bryozoa</taxon>
        <taxon>Gymnolaemata</taxon>
        <taxon>Cheilostomatida</taxon>
        <taxon>Flustrina</taxon>
        <taxon>Buguloidea</taxon>
        <taxon>Bugulidae</taxon>
        <taxon>Bugula</taxon>
    </lineage>
</organism>
<evidence type="ECO:0000313" key="3">
    <source>
        <dbReference type="Proteomes" id="UP000593567"/>
    </source>
</evidence>
<keyword evidence="3" id="KW-1185">Reference proteome</keyword>
<name>A0A7J7KKB2_BUGNE</name>